<dbReference type="AlphaFoldDB" id="A0A9W9TV85"/>
<name>A0A9W9TV85_PENCI</name>
<evidence type="ECO:0000256" key="1">
    <source>
        <dbReference type="SAM" id="MobiDB-lite"/>
    </source>
</evidence>
<gene>
    <name evidence="2" type="ORF">N7469_001034</name>
</gene>
<organism evidence="2 3">
    <name type="scientific">Penicillium citrinum</name>
    <dbReference type="NCBI Taxonomy" id="5077"/>
    <lineage>
        <taxon>Eukaryota</taxon>
        <taxon>Fungi</taxon>
        <taxon>Dikarya</taxon>
        <taxon>Ascomycota</taxon>
        <taxon>Pezizomycotina</taxon>
        <taxon>Eurotiomycetes</taxon>
        <taxon>Eurotiomycetidae</taxon>
        <taxon>Eurotiales</taxon>
        <taxon>Aspergillaceae</taxon>
        <taxon>Penicillium</taxon>
    </lineage>
</organism>
<keyword evidence="3" id="KW-1185">Reference proteome</keyword>
<dbReference type="RefSeq" id="XP_056505711.1">
    <property type="nucleotide sequence ID" value="XM_056639954.1"/>
</dbReference>
<evidence type="ECO:0000313" key="3">
    <source>
        <dbReference type="Proteomes" id="UP001147733"/>
    </source>
</evidence>
<sequence length="219" mass="24112">MVIPIQSRFRDIAMAKSATLAPVASTDPAEFSFSYSGSSFECSPLSTPSAPPPTPADTLTDIHPRKSSFSSEYGMGAACAFPSWPNRPSLGNATDASDSYVNNAYLTDEDLLWMPENAGIAEVCEEPIPKEQHPEMFSSLTMEQQLQLIRAAAEEEDRARFMAKVEAHARATQAVRQAKLARVSEPEVQTITTTPKRKKRRPVQTKRRTHSSPVKVMVN</sequence>
<feature type="compositionally biased region" description="Basic residues" evidence="1">
    <location>
        <begin position="195"/>
        <end position="210"/>
    </location>
</feature>
<reference evidence="2" key="2">
    <citation type="journal article" date="2023" name="IMA Fungus">
        <title>Comparative genomic study of the Penicillium genus elucidates a diverse pangenome and 15 lateral gene transfer events.</title>
        <authorList>
            <person name="Petersen C."/>
            <person name="Sorensen T."/>
            <person name="Nielsen M.R."/>
            <person name="Sondergaard T.E."/>
            <person name="Sorensen J.L."/>
            <person name="Fitzpatrick D.A."/>
            <person name="Frisvad J.C."/>
            <person name="Nielsen K.L."/>
        </authorList>
    </citation>
    <scope>NUCLEOTIDE SEQUENCE</scope>
    <source>
        <strain evidence="2">IBT 23319</strain>
    </source>
</reference>
<dbReference type="Proteomes" id="UP001147733">
    <property type="component" value="Unassembled WGS sequence"/>
</dbReference>
<protein>
    <submittedName>
        <fullName evidence="2">Uncharacterized protein</fullName>
    </submittedName>
</protein>
<feature type="region of interest" description="Disordered" evidence="1">
    <location>
        <begin position="182"/>
        <end position="219"/>
    </location>
</feature>
<proteinExistence type="predicted"/>
<reference evidence="2" key="1">
    <citation type="submission" date="2022-11" db="EMBL/GenBank/DDBJ databases">
        <authorList>
            <person name="Petersen C."/>
        </authorList>
    </citation>
    <scope>NUCLEOTIDE SEQUENCE</scope>
    <source>
        <strain evidence="2">IBT 23319</strain>
    </source>
</reference>
<comment type="caution">
    <text evidence="2">The sequence shown here is derived from an EMBL/GenBank/DDBJ whole genome shotgun (WGS) entry which is preliminary data.</text>
</comment>
<dbReference type="EMBL" id="JAPQKT010000001">
    <property type="protein sequence ID" value="KAJ5242707.1"/>
    <property type="molecule type" value="Genomic_DNA"/>
</dbReference>
<dbReference type="OrthoDB" id="5294241at2759"/>
<accession>A0A9W9TV85</accession>
<evidence type="ECO:0000313" key="2">
    <source>
        <dbReference type="EMBL" id="KAJ5242707.1"/>
    </source>
</evidence>
<dbReference type="GeneID" id="81379121"/>